<feature type="transmembrane region" description="Helical" evidence="1">
    <location>
        <begin position="53"/>
        <end position="72"/>
    </location>
</feature>
<dbReference type="PANTHER" id="PTHR35988:SF2">
    <property type="entry name" value="15-CIS-ZETA-CAROTENE ISOMERASE, CHLOROPLASTIC"/>
    <property type="match status" value="1"/>
</dbReference>
<sequence length="115" mass="12938">MIFFSLKKPSKEVLVSRKFIACTSIGDTETKDSSLVGDDSAAFDLEEQKISSWIYFTVILGVVLFVLDVVWVDNSTWYGKAFIEAVPELSDSHEVLFLTAAQNHSPDTQKWLMTL</sequence>
<keyword evidence="1" id="KW-0812">Transmembrane</keyword>
<comment type="caution">
    <text evidence="2">The sequence shown here is derived from an EMBL/GenBank/DDBJ whole genome shotgun (WGS) entry which is preliminary data.</text>
</comment>
<accession>A0AAE1IZ63</accession>
<keyword evidence="3" id="KW-1185">Reference proteome</keyword>
<evidence type="ECO:0000256" key="1">
    <source>
        <dbReference type="SAM" id="Phobius"/>
    </source>
</evidence>
<proteinExistence type="predicted"/>
<evidence type="ECO:0000313" key="3">
    <source>
        <dbReference type="Proteomes" id="UP001293593"/>
    </source>
</evidence>
<dbReference type="EMBL" id="JAWXYG010000010">
    <property type="protein sequence ID" value="KAK4260163.1"/>
    <property type="molecule type" value="Genomic_DNA"/>
</dbReference>
<dbReference type="GO" id="GO:0009507">
    <property type="term" value="C:chloroplast"/>
    <property type="evidence" value="ECO:0007669"/>
    <property type="project" value="TreeGrafter"/>
</dbReference>
<name>A0AAE1IZ63_9FABA</name>
<dbReference type="PANTHER" id="PTHR35988">
    <property type="entry name" value="15-CIS-ZETA-CAROTENE ISOMERASE, CHLOROPLASTIC"/>
    <property type="match status" value="1"/>
</dbReference>
<dbReference type="AlphaFoldDB" id="A0AAE1IZ63"/>
<keyword evidence="1" id="KW-0472">Membrane</keyword>
<dbReference type="Proteomes" id="UP001293593">
    <property type="component" value="Unassembled WGS sequence"/>
</dbReference>
<evidence type="ECO:0000313" key="2">
    <source>
        <dbReference type="EMBL" id="KAK4260163.1"/>
    </source>
</evidence>
<keyword evidence="1" id="KW-1133">Transmembrane helix</keyword>
<organism evidence="2 3">
    <name type="scientific">Acacia crassicarpa</name>
    <name type="common">northern wattle</name>
    <dbReference type="NCBI Taxonomy" id="499986"/>
    <lineage>
        <taxon>Eukaryota</taxon>
        <taxon>Viridiplantae</taxon>
        <taxon>Streptophyta</taxon>
        <taxon>Embryophyta</taxon>
        <taxon>Tracheophyta</taxon>
        <taxon>Spermatophyta</taxon>
        <taxon>Magnoliopsida</taxon>
        <taxon>eudicotyledons</taxon>
        <taxon>Gunneridae</taxon>
        <taxon>Pentapetalae</taxon>
        <taxon>rosids</taxon>
        <taxon>fabids</taxon>
        <taxon>Fabales</taxon>
        <taxon>Fabaceae</taxon>
        <taxon>Caesalpinioideae</taxon>
        <taxon>mimosoid clade</taxon>
        <taxon>Acacieae</taxon>
        <taxon>Acacia</taxon>
    </lineage>
</organism>
<protein>
    <submittedName>
        <fullName evidence="2">Uncharacterized protein</fullName>
    </submittedName>
</protein>
<gene>
    <name evidence="2" type="ORF">QN277_003313</name>
</gene>
<reference evidence="2" key="1">
    <citation type="submission" date="2023-10" db="EMBL/GenBank/DDBJ databases">
        <title>Chromosome-level genome of the transformable northern wattle, Acacia crassicarpa.</title>
        <authorList>
            <person name="Massaro I."/>
            <person name="Sinha N.R."/>
            <person name="Poethig S."/>
            <person name="Leichty A.R."/>
        </authorList>
    </citation>
    <scope>NUCLEOTIDE SEQUENCE</scope>
    <source>
        <strain evidence="2">Acra3RX</strain>
        <tissue evidence="2">Leaf</tissue>
    </source>
</reference>
<dbReference type="GO" id="GO:0090471">
    <property type="term" value="F:9,15,9'-tri-cis-zeta-carotene isomerase activity"/>
    <property type="evidence" value="ECO:0007669"/>
    <property type="project" value="TreeGrafter"/>
</dbReference>
<dbReference type="GO" id="GO:0016120">
    <property type="term" value="P:carotene biosynthetic process"/>
    <property type="evidence" value="ECO:0007669"/>
    <property type="project" value="TreeGrafter"/>
</dbReference>